<evidence type="ECO:0000313" key="2">
    <source>
        <dbReference type="Proteomes" id="UP000003494"/>
    </source>
</evidence>
<dbReference type="HOGENOM" id="CLU_3047988_0_0_9"/>
<gene>
    <name evidence="1" type="ORF">GCWU000342_01393</name>
</gene>
<dbReference type="EMBL" id="ACIP02000002">
    <property type="protein sequence ID" value="EEP28583.1"/>
    <property type="molecule type" value="Genomic_DNA"/>
</dbReference>
<proteinExistence type="predicted"/>
<accession>C4GBU0</accession>
<reference evidence="1" key="1">
    <citation type="submission" date="2009-04" db="EMBL/GenBank/DDBJ databases">
        <authorList>
            <person name="Weinstock G."/>
            <person name="Sodergren E."/>
            <person name="Clifton S."/>
            <person name="Fulton L."/>
            <person name="Fulton B."/>
            <person name="Courtney L."/>
            <person name="Fronick C."/>
            <person name="Harrison M."/>
            <person name="Strong C."/>
            <person name="Farmer C."/>
            <person name="Delahaunty K."/>
            <person name="Markovic C."/>
            <person name="Hall O."/>
            <person name="Minx P."/>
            <person name="Tomlinson C."/>
            <person name="Mitreva M."/>
            <person name="Nelson J."/>
            <person name="Hou S."/>
            <person name="Wollam A."/>
            <person name="Pepin K.H."/>
            <person name="Johnson M."/>
            <person name="Bhonagiri V."/>
            <person name="Nash W.E."/>
            <person name="Warren W."/>
            <person name="Chinwalla A."/>
            <person name="Mardis E.R."/>
            <person name="Wilson R.K."/>
        </authorList>
    </citation>
    <scope>NUCLEOTIDE SEQUENCE [LARGE SCALE GENOMIC DNA]</scope>
    <source>
        <strain evidence="1">DSM 14600</strain>
    </source>
</reference>
<dbReference type="AlphaFoldDB" id="C4GBU0"/>
<dbReference type="STRING" id="626523.GCWU000342_01393"/>
<sequence length="54" mass="6214">MNCKKTDCEGRNLYQVFLGALSDKRLTENCTQLNTKEYVSTFEHKSIVPVKKGF</sequence>
<protein>
    <submittedName>
        <fullName evidence="1">Uncharacterized protein</fullName>
    </submittedName>
</protein>
<evidence type="ECO:0000313" key="1">
    <source>
        <dbReference type="EMBL" id="EEP28583.1"/>
    </source>
</evidence>
<dbReference type="Proteomes" id="UP000003494">
    <property type="component" value="Unassembled WGS sequence"/>
</dbReference>
<organism evidence="1 2">
    <name type="scientific">Shuttleworthella satelles DSM 14600</name>
    <dbReference type="NCBI Taxonomy" id="626523"/>
    <lineage>
        <taxon>Bacteria</taxon>
        <taxon>Bacillati</taxon>
        <taxon>Bacillota</taxon>
        <taxon>Clostridia</taxon>
        <taxon>Lachnospirales</taxon>
        <taxon>Lachnospiraceae</taxon>
        <taxon>Shuttleworthella</taxon>
    </lineage>
</organism>
<comment type="caution">
    <text evidence="1">The sequence shown here is derived from an EMBL/GenBank/DDBJ whole genome shotgun (WGS) entry which is preliminary data.</text>
</comment>
<keyword evidence="2" id="KW-1185">Reference proteome</keyword>
<name>C4GBU0_9FIRM</name>